<evidence type="ECO:0000313" key="9">
    <source>
        <dbReference type="Proteomes" id="UP001519332"/>
    </source>
</evidence>
<gene>
    <name evidence="8" type="ORF">JOF56_003516</name>
</gene>
<feature type="transmembrane region" description="Helical" evidence="6">
    <location>
        <begin position="511"/>
        <end position="530"/>
    </location>
</feature>
<dbReference type="InterPro" id="IPR004869">
    <property type="entry name" value="MMPL_dom"/>
</dbReference>
<keyword evidence="4 6" id="KW-1133">Transmembrane helix</keyword>
<feature type="transmembrane region" description="Helical" evidence="6">
    <location>
        <begin position="305"/>
        <end position="328"/>
    </location>
</feature>
<feature type="transmembrane region" description="Helical" evidence="6">
    <location>
        <begin position="627"/>
        <end position="648"/>
    </location>
</feature>
<evidence type="ECO:0000256" key="6">
    <source>
        <dbReference type="SAM" id="Phobius"/>
    </source>
</evidence>
<dbReference type="SUPFAM" id="SSF82866">
    <property type="entry name" value="Multidrug efflux transporter AcrB transmembrane domain"/>
    <property type="match status" value="2"/>
</dbReference>
<dbReference type="PROSITE" id="PS50156">
    <property type="entry name" value="SSD"/>
    <property type="match status" value="1"/>
</dbReference>
<accession>A0ABS4TFD3</accession>
<dbReference type="PANTHER" id="PTHR33406">
    <property type="entry name" value="MEMBRANE PROTEIN MJ1562-RELATED"/>
    <property type="match status" value="1"/>
</dbReference>
<organism evidence="8 9">
    <name type="scientific">Kibdelosporangium banguiense</name>
    <dbReference type="NCBI Taxonomy" id="1365924"/>
    <lineage>
        <taxon>Bacteria</taxon>
        <taxon>Bacillati</taxon>
        <taxon>Actinomycetota</taxon>
        <taxon>Actinomycetes</taxon>
        <taxon>Pseudonocardiales</taxon>
        <taxon>Pseudonocardiaceae</taxon>
        <taxon>Kibdelosporangium</taxon>
    </lineage>
</organism>
<proteinExistence type="predicted"/>
<feature type="transmembrane region" description="Helical" evidence="6">
    <location>
        <begin position="654"/>
        <end position="679"/>
    </location>
</feature>
<feature type="transmembrane region" description="Helical" evidence="6">
    <location>
        <begin position="362"/>
        <end position="382"/>
    </location>
</feature>
<sequence>MRRLSTFVLKHKLMVILFWLAATIGGGMASSVVPDRLVDDYSFPDEPSYQASAAITRTYGNGGATEPLAPVIVLPSGTTADSPAVSQGLRSAAAELSASARIRMLSYADTGDRRLVSSDGTTMVALAFPPGSWGGKGKIEKTVSDVLQRALPSGSKVDLAGLGVLEDQIEGGASGGVVAETLIGGLGALIVLAWVFGSLLALLPLIIAAVSILVTFLMVLGLTQITDINSTIQYLVALIGLGVAVDYSLLLVKRWREERSAGADPEEAIHRAMRTAGRTVVFSGLTVAVSLGTMMVLPVPYIRSIGYGSMLIPLVSTVVTLTLVPVLLRTIGMRLEWPRLHKSESVGKVWTRWAGVVTRHPVIALVVGLLILAPLTAAAFTIKLGDPPSSSLPANGSAGEALARLDSNGIPRGVMTPIEVLVPRGTDPQSVANRLGNVPGVFTASAPDLPEWRRDGTALVEVLPVAETSTPDGETTVRLVRDAVAELPPGVQVGGRGALTLDAAEALYDQVPIMIIVVLVLTFILLARVFRSVLLALQAIVLNAISIGAAFGLLVLIWQEGHGSGLIWGIDATGAIALWVPLVVLAFLFGLSMDYEVFLLSRMREEYDVSGSTHAAISTGLGRVGRLVTSAALILFLAFVMLAALPVVDLKIAATGLGAGILLDATILRALLVPALVALTGERTWWMPKWLGKVLFISARETAVHRRLDQERERAQR</sequence>
<feature type="transmembrane region" description="Helical" evidence="6">
    <location>
        <begin position="231"/>
        <end position="252"/>
    </location>
</feature>
<feature type="transmembrane region" description="Helical" evidence="6">
    <location>
        <begin position="537"/>
        <end position="559"/>
    </location>
</feature>
<evidence type="ECO:0000256" key="1">
    <source>
        <dbReference type="ARBA" id="ARBA00004651"/>
    </source>
</evidence>
<reference evidence="8 9" key="1">
    <citation type="submission" date="2021-03" db="EMBL/GenBank/DDBJ databases">
        <title>Sequencing the genomes of 1000 actinobacteria strains.</title>
        <authorList>
            <person name="Klenk H.-P."/>
        </authorList>
    </citation>
    <scope>NUCLEOTIDE SEQUENCE [LARGE SCALE GENOMIC DNA]</scope>
    <source>
        <strain evidence="8 9">DSM 46670</strain>
    </source>
</reference>
<dbReference type="InterPro" id="IPR050545">
    <property type="entry name" value="Mycobact_MmpL"/>
</dbReference>
<feature type="transmembrane region" description="Helical" evidence="6">
    <location>
        <begin position="280"/>
        <end position="299"/>
    </location>
</feature>
<evidence type="ECO:0000313" key="8">
    <source>
        <dbReference type="EMBL" id="MBP2323131.1"/>
    </source>
</evidence>
<dbReference type="InterPro" id="IPR000731">
    <property type="entry name" value="SSD"/>
</dbReference>
<dbReference type="Gene3D" id="1.20.1640.10">
    <property type="entry name" value="Multidrug efflux transporter AcrB transmembrane domain"/>
    <property type="match status" value="2"/>
</dbReference>
<keyword evidence="2" id="KW-1003">Cell membrane</keyword>
<keyword evidence="3 6" id="KW-0812">Transmembrane</keyword>
<feature type="transmembrane region" description="Helical" evidence="6">
    <location>
        <begin position="177"/>
        <end position="196"/>
    </location>
</feature>
<feature type="transmembrane region" description="Helical" evidence="6">
    <location>
        <begin position="203"/>
        <end position="225"/>
    </location>
</feature>
<dbReference type="EMBL" id="JAGINW010000001">
    <property type="protein sequence ID" value="MBP2323131.1"/>
    <property type="molecule type" value="Genomic_DNA"/>
</dbReference>
<evidence type="ECO:0000256" key="3">
    <source>
        <dbReference type="ARBA" id="ARBA00022692"/>
    </source>
</evidence>
<evidence type="ECO:0000256" key="4">
    <source>
        <dbReference type="ARBA" id="ARBA00022989"/>
    </source>
</evidence>
<keyword evidence="9" id="KW-1185">Reference proteome</keyword>
<comment type="subcellular location">
    <subcellularLocation>
        <location evidence="1">Cell membrane</location>
        <topology evidence="1">Multi-pass membrane protein</topology>
    </subcellularLocation>
</comment>
<comment type="caution">
    <text evidence="8">The sequence shown here is derived from an EMBL/GenBank/DDBJ whole genome shotgun (WGS) entry which is preliminary data.</text>
</comment>
<dbReference type="Proteomes" id="UP001519332">
    <property type="component" value="Unassembled WGS sequence"/>
</dbReference>
<dbReference type="RefSeq" id="WP_209639080.1">
    <property type="nucleotide sequence ID" value="NZ_JAGINW010000001.1"/>
</dbReference>
<feature type="transmembrane region" description="Helical" evidence="6">
    <location>
        <begin position="565"/>
        <end position="593"/>
    </location>
</feature>
<protein>
    <submittedName>
        <fullName evidence="8">RND superfamily putative drug exporter</fullName>
    </submittedName>
</protein>
<dbReference type="Pfam" id="PF03176">
    <property type="entry name" value="MMPL"/>
    <property type="match status" value="2"/>
</dbReference>
<feature type="domain" description="SSD" evidence="7">
    <location>
        <begin position="200"/>
        <end position="330"/>
    </location>
</feature>
<evidence type="ECO:0000256" key="5">
    <source>
        <dbReference type="ARBA" id="ARBA00023136"/>
    </source>
</evidence>
<dbReference type="PANTHER" id="PTHR33406:SF13">
    <property type="entry name" value="MEMBRANE PROTEIN YDFJ"/>
    <property type="match status" value="1"/>
</dbReference>
<evidence type="ECO:0000256" key="2">
    <source>
        <dbReference type="ARBA" id="ARBA00022475"/>
    </source>
</evidence>
<keyword evidence="5 6" id="KW-0472">Membrane</keyword>
<name>A0ABS4TFD3_9PSEU</name>
<evidence type="ECO:0000259" key="7">
    <source>
        <dbReference type="PROSITE" id="PS50156"/>
    </source>
</evidence>